<dbReference type="SUPFAM" id="SSF82829">
    <property type="entry name" value="MesJ substrate recognition domain-like"/>
    <property type="match status" value="1"/>
</dbReference>
<evidence type="ECO:0000259" key="7">
    <source>
        <dbReference type="Pfam" id="PF01171"/>
    </source>
</evidence>
<keyword evidence="6" id="KW-0963">Cytoplasm</keyword>
<feature type="domain" description="tRNA(Ile)-lysidine/2-thiocytidine synthase N-terminal" evidence="7">
    <location>
        <begin position="27"/>
        <end position="205"/>
    </location>
</feature>
<keyword evidence="4 6" id="KW-0067">ATP-binding</keyword>
<comment type="caution">
    <text evidence="9">The sequence shown here is derived from an EMBL/GenBank/DDBJ whole genome shotgun (WGS) entry which is preliminary data.</text>
</comment>
<feature type="domain" description="tRNA(Ile)-lysidine synthase-like C-terminal" evidence="8">
    <location>
        <begin position="250"/>
        <end position="313"/>
    </location>
</feature>
<evidence type="ECO:0000256" key="5">
    <source>
        <dbReference type="ARBA" id="ARBA00048539"/>
    </source>
</evidence>
<comment type="function">
    <text evidence="6">Ligates lysine onto the cytidine present at position 34 of the AUA codon-specific tRNA(Ile) that contains the anticodon CAU, in an ATP-dependent manner. Cytidine is converted to lysidine, thus changing the amino acid specificity of the tRNA from methionine to isoleucine.</text>
</comment>
<evidence type="ECO:0000256" key="2">
    <source>
        <dbReference type="ARBA" id="ARBA00022694"/>
    </source>
</evidence>
<evidence type="ECO:0000256" key="3">
    <source>
        <dbReference type="ARBA" id="ARBA00022741"/>
    </source>
</evidence>
<dbReference type="Pfam" id="PF01171">
    <property type="entry name" value="ATP_bind_3"/>
    <property type="match status" value="1"/>
</dbReference>
<name>A0A7C5QF81_AQUAO</name>
<keyword evidence="1 6" id="KW-0436">Ligase</keyword>
<dbReference type="SUPFAM" id="SSF52402">
    <property type="entry name" value="Adenine nucleotide alpha hydrolases-like"/>
    <property type="match status" value="1"/>
</dbReference>
<organism evidence="9">
    <name type="scientific">Aquifex aeolicus</name>
    <dbReference type="NCBI Taxonomy" id="63363"/>
    <lineage>
        <taxon>Bacteria</taxon>
        <taxon>Pseudomonadati</taxon>
        <taxon>Aquificota</taxon>
        <taxon>Aquificia</taxon>
        <taxon>Aquificales</taxon>
        <taxon>Aquificaceae</taxon>
        <taxon>Aquifex</taxon>
    </lineage>
</organism>
<dbReference type="HAMAP" id="MF_01161">
    <property type="entry name" value="tRNA_Ile_lys_synt"/>
    <property type="match status" value="1"/>
</dbReference>
<dbReference type="PANTHER" id="PTHR43033:SF1">
    <property type="entry name" value="TRNA(ILE)-LYSIDINE SYNTHASE-RELATED"/>
    <property type="match status" value="1"/>
</dbReference>
<dbReference type="InterPro" id="IPR012094">
    <property type="entry name" value="tRNA_Ile_lys_synt"/>
</dbReference>
<dbReference type="EMBL" id="DRNB01000250">
    <property type="protein sequence ID" value="HHJ64621.1"/>
    <property type="molecule type" value="Genomic_DNA"/>
</dbReference>
<proteinExistence type="inferred from homology"/>
<dbReference type="GO" id="GO:0006400">
    <property type="term" value="P:tRNA modification"/>
    <property type="evidence" value="ECO:0007669"/>
    <property type="project" value="UniProtKB-UniRule"/>
</dbReference>
<comment type="catalytic activity">
    <reaction evidence="5 6">
        <text>cytidine(34) in tRNA(Ile2) + L-lysine + ATP = lysidine(34) in tRNA(Ile2) + AMP + diphosphate + H(+)</text>
        <dbReference type="Rhea" id="RHEA:43744"/>
        <dbReference type="Rhea" id="RHEA-COMP:10625"/>
        <dbReference type="Rhea" id="RHEA-COMP:10670"/>
        <dbReference type="ChEBI" id="CHEBI:15378"/>
        <dbReference type="ChEBI" id="CHEBI:30616"/>
        <dbReference type="ChEBI" id="CHEBI:32551"/>
        <dbReference type="ChEBI" id="CHEBI:33019"/>
        <dbReference type="ChEBI" id="CHEBI:82748"/>
        <dbReference type="ChEBI" id="CHEBI:83665"/>
        <dbReference type="ChEBI" id="CHEBI:456215"/>
        <dbReference type="EC" id="6.3.4.19"/>
    </reaction>
</comment>
<sequence length="317" mass="36807">MRERSRVLRKIIALQKEEKLIPQESNLLIAFSGGIDSVVLTHALLQLKGFLRLGRIALAHFNHMLRENTEREEEFARETARKYGLEVYIGREKVGEVARREGRNIEEVARELRYAFLRRIREEEGFDLIATAHHLSDLVETALIWLVRGAGLEGLIGFEAREGDVVRPLYRVTRTEIESYAGYHNLSWIEDPSNRDLSFFRNRVRLQIIPLLKETNPNLEETFLRTREILKAENDLLEKISAEVMERAAEEGCLKVEVLRNEHPAVQRRVLRNFTGIRNFSKVEQMRRLLRKGGELDLGEGLRAVRRGKFICLKKGD</sequence>
<dbReference type="GO" id="GO:0005737">
    <property type="term" value="C:cytoplasm"/>
    <property type="evidence" value="ECO:0007669"/>
    <property type="project" value="UniProtKB-SubCell"/>
</dbReference>
<dbReference type="Gene3D" id="1.20.59.20">
    <property type="match status" value="1"/>
</dbReference>
<evidence type="ECO:0000259" key="8">
    <source>
        <dbReference type="Pfam" id="PF22132"/>
    </source>
</evidence>
<evidence type="ECO:0000256" key="6">
    <source>
        <dbReference type="HAMAP-Rule" id="MF_01161"/>
    </source>
</evidence>
<evidence type="ECO:0000256" key="1">
    <source>
        <dbReference type="ARBA" id="ARBA00022598"/>
    </source>
</evidence>
<dbReference type="InterPro" id="IPR011063">
    <property type="entry name" value="TilS/TtcA_N"/>
</dbReference>
<evidence type="ECO:0000313" key="9">
    <source>
        <dbReference type="EMBL" id="HHJ64621.1"/>
    </source>
</evidence>
<dbReference type="InterPro" id="IPR054377">
    <property type="entry name" value="TilS-like_C"/>
</dbReference>
<dbReference type="GO" id="GO:0032267">
    <property type="term" value="F:tRNA(Ile)-lysidine synthase activity"/>
    <property type="evidence" value="ECO:0007669"/>
    <property type="project" value="UniProtKB-EC"/>
</dbReference>
<dbReference type="NCBIfam" id="TIGR02432">
    <property type="entry name" value="lysidine_TilS_N"/>
    <property type="match status" value="1"/>
</dbReference>
<dbReference type="InterPro" id="IPR012795">
    <property type="entry name" value="tRNA_Ile_lys_synt_N"/>
</dbReference>
<dbReference type="PANTHER" id="PTHR43033">
    <property type="entry name" value="TRNA(ILE)-LYSIDINE SYNTHASE-RELATED"/>
    <property type="match status" value="1"/>
</dbReference>
<accession>A0A7C5QF81</accession>
<comment type="subcellular location">
    <subcellularLocation>
        <location evidence="6">Cytoplasm</location>
    </subcellularLocation>
</comment>
<dbReference type="GO" id="GO:0005524">
    <property type="term" value="F:ATP binding"/>
    <property type="evidence" value="ECO:0007669"/>
    <property type="project" value="UniProtKB-UniRule"/>
</dbReference>
<comment type="domain">
    <text evidence="6">The N-terminal region contains the highly conserved SGGXDS motif, predicted to be a P-loop motif involved in ATP binding.</text>
</comment>
<dbReference type="InterPro" id="IPR014729">
    <property type="entry name" value="Rossmann-like_a/b/a_fold"/>
</dbReference>
<feature type="binding site" evidence="6">
    <location>
        <begin position="32"/>
        <end position="37"/>
    </location>
    <ligand>
        <name>ATP</name>
        <dbReference type="ChEBI" id="CHEBI:30616"/>
    </ligand>
</feature>
<dbReference type="EC" id="6.3.4.19" evidence="6"/>
<evidence type="ECO:0000256" key="4">
    <source>
        <dbReference type="ARBA" id="ARBA00022840"/>
    </source>
</evidence>
<keyword evidence="3 6" id="KW-0547">Nucleotide-binding</keyword>
<gene>
    <name evidence="6 9" type="primary">tilS</name>
    <name evidence="9" type="ORF">ENJ61_06900</name>
</gene>
<protein>
    <recommendedName>
        <fullName evidence="6">tRNA(Ile)-lysidine synthase</fullName>
        <ecNumber evidence="6">6.3.4.19</ecNumber>
    </recommendedName>
    <alternativeName>
        <fullName evidence="6">tRNA(Ile)-2-lysyl-cytidine synthase</fullName>
    </alternativeName>
    <alternativeName>
        <fullName evidence="6">tRNA(Ile)-lysidine synthetase</fullName>
    </alternativeName>
</protein>
<dbReference type="Gene3D" id="3.40.50.620">
    <property type="entry name" value="HUPs"/>
    <property type="match status" value="1"/>
</dbReference>
<dbReference type="AlphaFoldDB" id="A0A7C5QF81"/>
<dbReference type="CDD" id="cd01992">
    <property type="entry name" value="TilS_N"/>
    <property type="match status" value="1"/>
</dbReference>
<dbReference type="Proteomes" id="UP000885792">
    <property type="component" value="Unassembled WGS sequence"/>
</dbReference>
<comment type="similarity">
    <text evidence="6">Belongs to the tRNA(Ile)-lysidine synthase family.</text>
</comment>
<reference evidence="9" key="1">
    <citation type="journal article" date="2020" name="mSystems">
        <title>Genome- and Community-Level Interaction Insights into Carbon Utilization and Element Cycling Functions of Hydrothermarchaeota in Hydrothermal Sediment.</title>
        <authorList>
            <person name="Zhou Z."/>
            <person name="Liu Y."/>
            <person name="Xu W."/>
            <person name="Pan J."/>
            <person name="Luo Z.H."/>
            <person name="Li M."/>
        </authorList>
    </citation>
    <scope>NUCLEOTIDE SEQUENCE [LARGE SCALE GENOMIC DNA]</scope>
    <source>
        <strain evidence="9">HyVt-501</strain>
    </source>
</reference>
<keyword evidence="2 6" id="KW-0819">tRNA processing</keyword>
<dbReference type="Pfam" id="PF22132">
    <property type="entry name" value="TilS-like"/>
    <property type="match status" value="1"/>
</dbReference>